<evidence type="ECO:0000256" key="1">
    <source>
        <dbReference type="ARBA" id="ARBA00009403"/>
    </source>
</evidence>
<dbReference type="AlphaFoldDB" id="A0A1W0X7K6"/>
<dbReference type="InterPro" id="IPR001713">
    <property type="entry name" value="Prot_inh_stefin"/>
</dbReference>
<dbReference type="Gene3D" id="3.10.450.10">
    <property type="match status" value="1"/>
</dbReference>
<organism evidence="2 3">
    <name type="scientific">Hypsibius exemplaris</name>
    <name type="common">Freshwater tardigrade</name>
    <dbReference type="NCBI Taxonomy" id="2072580"/>
    <lineage>
        <taxon>Eukaryota</taxon>
        <taxon>Metazoa</taxon>
        <taxon>Ecdysozoa</taxon>
        <taxon>Tardigrada</taxon>
        <taxon>Eutardigrada</taxon>
        <taxon>Parachela</taxon>
        <taxon>Hypsibioidea</taxon>
        <taxon>Hypsibiidae</taxon>
        <taxon>Hypsibius</taxon>
    </lineage>
</organism>
<gene>
    <name evidence="2" type="ORF">BV898_02653</name>
</gene>
<dbReference type="GO" id="GO:0004866">
    <property type="term" value="F:endopeptidase inhibitor activity"/>
    <property type="evidence" value="ECO:0007669"/>
    <property type="project" value="InterPro"/>
</dbReference>
<dbReference type="SUPFAM" id="SSF54403">
    <property type="entry name" value="Cystatin/monellin"/>
    <property type="match status" value="1"/>
</dbReference>
<reference evidence="3" key="1">
    <citation type="submission" date="2017-01" db="EMBL/GenBank/DDBJ databases">
        <title>Comparative genomics of anhydrobiosis in the tardigrade Hypsibius dujardini.</title>
        <authorList>
            <person name="Yoshida Y."/>
            <person name="Koutsovoulos G."/>
            <person name="Laetsch D."/>
            <person name="Stevens L."/>
            <person name="Kumar S."/>
            <person name="Horikawa D."/>
            <person name="Ishino K."/>
            <person name="Komine S."/>
            <person name="Tomita M."/>
            <person name="Blaxter M."/>
            <person name="Arakawa K."/>
        </authorList>
    </citation>
    <scope>NUCLEOTIDE SEQUENCE [LARGE SCALE GENOMIC DNA]</scope>
    <source>
        <strain evidence="3">Z151</strain>
    </source>
</reference>
<comment type="caution">
    <text evidence="2">The sequence shown here is derived from an EMBL/GenBank/DDBJ whole genome shotgun (WGS) entry which is preliminary data.</text>
</comment>
<evidence type="ECO:0000313" key="3">
    <source>
        <dbReference type="Proteomes" id="UP000192578"/>
    </source>
</evidence>
<dbReference type="InterPro" id="IPR046350">
    <property type="entry name" value="Cystatin_sf"/>
</dbReference>
<proteinExistence type="inferred from homology"/>
<keyword evidence="3" id="KW-1185">Reference proteome</keyword>
<dbReference type="Proteomes" id="UP000192578">
    <property type="component" value="Unassembled WGS sequence"/>
</dbReference>
<dbReference type="OrthoDB" id="6115262at2759"/>
<protein>
    <recommendedName>
        <fullName evidence="4">Cystatin domain-containing protein</fullName>
    </recommendedName>
</protein>
<evidence type="ECO:0008006" key="4">
    <source>
        <dbReference type="Google" id="ProtNLM"/>
    </source>
</evidence>
<evidence type="ECO:0000313" key="2">
    <source>
        <dbReference type="EMBL" id="OQV23536.1"/>
    </source>
</evidence>
<dbReference type="PRINTS" id="PR00295">
    <property type="entry name" value="STEFINA"/>
</dbReference>
<comment type="similarity">
    <text evidence="1">Belongs to the cystatin family.</text>
</comment>
<accession>A0A1W0X7K6</accession>
<sequence>MADSNTCNAQQEELPEVVEDFVVTARADPEMNCGGPGPVQPADAEIQAKIDQYRDNVEAQHGPLEEYTAVSYRGQLVNGNNFYVKVRVAPEKHLEVVFWEPFQLSHGPEKPGTFTRATVL</sequence>
<name>A0A1W0X7K6_HYPEX</name>
<dbReference type="EMBL" id="MTYJ01000011">
    <property type="protein sequence ID" value="OQV23536.1"/>
    <property type="molecule type" value="Genomic_DNA"/>
</dbReference>